<dbReference type="EMBL" id="JACMSC010000006">
    <property type="protein sequence ID" value="KAG6519090.1"/>
    <property type="molecule type" value="Genomic_DNA"/>
</dbReference>
<dbReference type="Proteomes" id="UP000734854">
    <property type="component" value="Unassembled WGS sequence"/>
</dbReference>
<dbReference type="PANTHER" id="PTHR36756">
    <property type="entry name" value="EXPRESSED PROTEIN"/>
    <property type="match status" value="1"/>
</dbReference>
<evidence type="ECO:0000313" key="2">
    <source>
        <dbReference type="EMBL" id="KAG6519090.1"/>
    </source>
</evidence>
<name>A0A8J5H9U0_ZINOF</name>
<feature type="region of interest" description="Disordered" evidence="1">
    <location>
        <begin position="1"/>
        <end position="47"/>
    </location>
</feature>
<reference evidence="2 3" key="1">
    <citation type="submission" date="2020-08" db="EMBL/GenBank/DDBJ databases">
        <title>Plant Genome Project.</title>
        <authorList>
            <person name="Zhang R.-G."/>
        </authorList>
    </citation>
    <scope>NUCLEOTIDE SEQUENCE [LARGE SCALE GENOMIC DNA]</scope>
    <source>
        <tissue evidence="2">Rhizome</tissue>
    </source>
</reference>
<organism evidence="2 3">
    <name type="scientific">Zingiber officinale</name>
    <name type="common">Ginger</name>
    <name type="synonym">Amomum zingiber</name>
    <dbReference type="NCBI Taxonomy" id="94328"/>
    <lineage>
        <taxon>Eukaryota</taxon>
        <taxon>Viridiplantae</taxon>
        <taxon>Streptophyta</taxon>
        <taxon>Embryophyta</taxon>
        <taxon>Tracheophyta</taxon>
        <taxon>Spermatophyta</taxon>
        <taxon>Magnoliopsida</taxon>
        <taxon>Liliopsida</taxon>
        <taxon>Zingiberales</taxon>
        <taxon>Zingiberaceae</taxon>
        <taxon>Zingiber</taxon>
    </lineage>
</organism>
<accession>A0A8J5H9U0</accession>
<dbReference type="PANTHER" id="PTHR36756:SF1">
    <property type="entry name" value="EXPRESSED PROTEIN"/>
    <property type="match status" value="1"/>
</dbReference>
<sequence>MTEVVVNTDPGKKRRLPSWMERSNSVNETGNYCETNGSSLSEKKPDILDGGFQRNSIAKTQKNKPTDDVLTLSEPETVESNKAAQRKTKTSKINVAKDNSLSKYGTTKTNIEEDVGTLKKVAYGTATKTKVRKSKRQKCDEVACPPANDNVIGITVDDLVRIAEESGVSTIISLKCISAMGKESSTSGKASHSREVTAFVCWFCRYLACEGINVKHWEGVGVQGLVEWGSSHLREELGLENHIKRQVLRTSFYVNADRQRQLECLTSKEQLQTHPSISSVSSACGPHLDSGSNKTLSRCTEMPTSNHFTCHFFEAKNSESETSAANAPQTGDSAQNMLDLLLGPLLKKPKSEDYEAATSAKEHIAFSYTTIKPSTTRKEIWKNDAVLTKKKSSLRDKVAMLLD</sequence>
<feature type="compositionally biased region" description="Polar residues" evidence="1">
    <location>
        <begin position="21"/>
        <end position="40"/>
    </location>
</feature>
<dbReference type="AlphaFoldDB" id="A0A8J5H9U0"/>
<comment type="caution">
    <text evidence="2">The sequence shown here is derived from an EMBL/GenBank/DDBJ whole genome shotgun (WGS) entry which is preliminary data.</text>
</comment>
<evidence type="ECO:0000256" key="1">
    <source>
        <dbReference type="SAM" id="MobiDB-lite"/>
    </source>
</evidence>
<gene>
    <name evidence="2" type="ORF">ZIOFF_022579</name>
</gene>
<proteinExistence type="predicted"/>
<evidence type="ECO:0000313" key="3">
    <source>
        <dbReference type="Proteomes" id="UP000734854"/>
    </source>
</evidence>
<keyword evidence="3" id="KW-1185">Reference proteome</keyword>
<protein>
    <submittedName>
        <fullName evidence="2">Uncharacterized protein</fullName>
    </submittedName>
</protein>